<evidence type="ECO:0000256" key="1">
    <source>
        <dbReference type="SAM" id="MobiDB-lite"/>
    </source>
</evidence>
<evidence type="ECO:0000313" key="5">
    <source>
        <dbReference type="Xenbase" id="XB-GENE-490591"/>
    </source>
</evidence>
<name>Q4KLU4_XENLA</name>
<dbReference type="AlphaFoldDB" id="Q4KLU4"/>
<reference evidence="4" key="1">
    <citation type="journal article" date="2002" name="Dev. Dyn.">
        <title>Genetic and genomic tools for Xenopus research: The NIH Xenopus initiative.</title>
        <authorList>
            <person name="Klein S.L."/>
            <person name="Strausberg R.L."/>
            <person name="Wagner L."/>
            <person name="Pontius J."/>
            <person name="Clifton S.W."/>
            <person name="Richardson P."/>
        </authorList>
    </citation>
    <scope>NUCLEOTIDE SEQUENCE</scope>
</reference>
<evidence type="ECO:0000313" key="3">
    <source>
        <dbReference type="Proteomes" id="UP000186698"/>
    </source>
</evidence>
<dbReference type="CTD" id="735138"/>
<reference evidence="2" key="2">
    <citation type="submission" date="2005-07" db="EMBL/GenBank/DDBJ databases">
        <authorList>
            <consortium name="NIH - Xenopus Gene Collection (XGC) project"/>
        </authorList>
    </citation>
    <scope>NUCLEOTIDE SEQUENCE [LARGE SCALE MRNA]</scope>
    <source>
        <tissue evidence="2">Oocytes</tissue>
    </source>
</reference>
<organism evidence="2">
    <name type="scientific">Xenopus laevis</name>
    <name type="common">African clawed frog</name>
    <dbReference type="NCBI Taxonomy" id="8355"/>
    <lineage>
        <taxon>Eukaryota</taxon>
        <taxon>Metazoa</taxon>
        <taxon>Chordata</taxon>
        <taxon>Craniata</taxon>
        <taxon>Vertebrata</taxon>
        <taxon>Euteleostomi</taxon>
        <taxon>Amphibia</taxon>
        <taxon>Batrachia</taxon>
        <taxon>Anura</taxon>
        <taxon>Pipoidea</taxon>
        <taxon>Pipidae</taxon>
        <taxon>Xenopodinae</taxon>
        <taxon>Xenopus</taxon>
        <taxon>Xenopus</taxon>
    </lineage>
</organism>
<dbReference type="EMBL" id="BC098996">
    <property type="protein sequence ID" value="AAH98996.1"/>
    <property type="molecule type" value="mRNA"/>
</dbReference>
<dbReference type="DNASU" id="735138"/>
<dbReference type="RefSeq" id="NP_001090064.1">
    <property type="nucleotide sequence ID" value="NM_001096595.1"/>
</dbReference>
<reference evidence="4" key="4">
    <citation type="submission" date="2025-04" db="UniProtKB">
        <authorList>
            <consortium name="RefSeq"/>
        </authorList>
    </citation>
    <scope>IDENTIFICATION</scope>
</reference>
<evidence type="ECO:0000313" key="2">
    <source>
        <dbReference type="EMBL" id="AAH98996.1"/>
    </source>
</evidence>
<dbReference type="GeneID" id="735138"/>
<protein>
    <submittedName>
        <fullName evidence="2">Klf5 protein</fullName>
    </submittedName>
    <submittedName>
        <fullName evidence="4">Kruppel-like factor 5 (Intestinal) S homeolog</fullName>
    </submittedName>
</protein>
<reference evidence="3" key="3">
    <citation type="submission" date="2024-06" db="UniProtKB">
        <authorList>
            <consortium name="RefSeq"/>
        </authorList>
    </citation>
    <scope>NUCLEOTIDE SEQUENCE [LARGE SCALE GENOMIC DNA]</scope>
    <source>
        <strain evidence="3">J_2021</strain>
    </source>
</reference>
<sequence length="374" mass="41933">MAATVLSMSARLQRLDEPVFTQLKPVMGQQPPVRGEPITGGTLFAEDMKSSRVMHDDLVQTRCEMDKYLSPHHHPPPQLNIMPDSKNYRRDSASGFDQFFNESDGLPYSINMNVFLPDITHLRTSLYKSQRPPVSHIKTEPTSVFSHTSDAEPTQSLPEFTSIFTSHQSSDVNNIYIKQELPSPEIPLSVNPQQGQLYQLLNSPDIDMSNSTNQPSVMDNINSASMATDMSGFNALSSPVPQTAMKQFQIIPQCSYGIPSQFLHQQEGTYFPPSPPSSEPGSPDRQAELLQGLNPPPSYAATIACKMSIHNPALPAQVQITAPIQPARFNRRNNPDLEKRRIHYCDYPGKNLHVIDWFILKKYFFSHDSIPLNV</sequence>
<dbReference type="Xenbase" id="XB-GENE-490591">
    <property type="gene designation" value="klf5.S"/>
</dbReference>
<dbReference type="OrthoDB" id="4748970at2759"/>
<dbReference type="KEGG" id="xla:735138"/>
<accession>Q4KLU4</accession>
<dbReference type="AGR" id="Xenbase:XB-GENE-490591"/>
<gene>
    <name evidence="4 5" type="primary">klf5.S</name>
    <name evidence="4" type="synonym">bteb2</name>
    <name evidence="4" type="synonym">cklf</name>
    <name evidence="4" type="synonym">iklf</name>
    <name evidence="2 4" type="synonym">klf5</name>
</gene>
<dbReference type="Proteomes" id="UP000186698">
    <property type="component" value="Chromosome 2S"/>
</dbReference>
<evidence type="ECO:0000313" key="4">
    <source>
        <dbReference type="RefSeq" id="NP_001090064.1"/>
    </source>
</evidence>
<proteinExistence type="evidence at transcript level"/>
<keyword evidence="3" id="KW-1185">Reference proteome</keyword>
<feature type="region of interest" description="Disordered" evidence="1">
    <location>
        <begin position="266"/>
        <end position="293"/>
    </location>
</feature>
<dbReference type="CDD" id="cd21579">
    <property type="entry name" value="KLF5_N"/>
    <property type="match status" value="1"/>
</dbReference>
<dbReference type="Bgee" id="735138">
    <property type="expression patterns" value="Expressed in blastula and 13 other cell types or tissues"/>
</dbReference>